<dbReference type="Proteomes" id="UP001287356">
    <property type="component" value="Unassembled WGS sequence"/>
</dbReference>
<keyword evidence="4" id="KW-1185">Reference proteome</keyword>
<gene>
    <name evidence="3" type="ORF">B0T24DRAFT_665841</name>
</gene>
<keyword evidence="2" id="KW-0812">Transmembrane</keyword>
<proteinExistence type="predicted"/>
<reference evidence="3" key="2">
    <citation type="submission" date="2023-06" db="EMBL/GenBank/DDBJ databases">
        <authorList>
            <consortium name="Lawrence Berkeley National Laboratory"/>
            <person name="Haridas S."/>
            <person name="Hensen N."/>
            <person name="Bonometti L."/>
            <person name="Westerberg I."/>
            <person name="Brannstrom I.O."/>
            <person name="Guillou S."/>
            <person name="Cros-Aarteil S."/>
            <person name="Calhoun S."/>
            <person name="Kuo A."/>
            <person name="Mondo S."/>
            <person name="Pangilinan J."/>
            <person name="Riley R."/>
            <person name="Labutti K."/>
            <person name="Andreopoulos B."/>
            <person name="Lipzen A."/>
            <person name="Chen C."/>
            <person name="Yanf M."/>
            <person name="Daum C."/>
            <person name="Ng V."/>
            <person name="Clum A."/>
            <person name="Steindorff A."/>
            <person name="Ohm R."/>
            <person name="Martin F."/>
            <person name="Silar P."/>
            <person name="Natvig D."/>
            <person name="Lalanne C."/>
            <person name="Gautier V."/>
            <person name="Ament-Velasquez S.L."/>
            <person name="Kruys A."/>
            <person name="Hutchinson M.I."/>
            <person name="Powell A.J."/>
            <person name="Barry K."/>
            <person name="Miller A.N."/>
            <person name="Grigoriev I.V."/>
            <person name="Debuchy R."/>
            <person name="Gladieux P."/>
            <person name="Thoren M.H."/>
            <person name="Johannesson H."/>
        </authorList>
    </citation>
    <scope>NUCLEOTIDE SEQUENCE</scope>
    <source>
        <strain evidence="3">CBS 958.72</strain>
    </source>
</reference>
<feature type="region of interest" description="Disordered" evidence="1">
    <location>
        <begin position="536"/>
        <end position="557"/>
    </location>
</feature>
<feature type="transmembrane region" description="Helical" evidence="2">
    <location>
        <begin position="220"/>
        <end position="247"/>
    </location>
</feature>
<evidence type="ECO:0000313" key="4">
    <source>
        <dbReference type="Proteomes" id="UP001287356"/>
    </source>
</evidence>
<feature type="transmembrane region" description="Helical" evidence="2">
    <location>
        <begin position="96"/>
        <end position="123"/>
    </location>
</feature>
<feature type="region of interest" description="Disordered" evidence="1">
    <location>
        <begin position="51"/>
        <end position="72"/>
    </location>
</feature>
<organism evidence="3 4">
    <name type="scientific">Lasiosphaeria ovina</name>
    <dbReference type="NCBI Taxonomy" id="92902"/>
    <lineage>
        <taxon>Eukaryota</taxon>
        <taxon>Fungi</taxon>
        <taxon>Dikarya</taxon>
        <taxon>Ascomycota</taxon>
        <taxon>Pezizomycotina</taxon>
        <taxon>Sordariomycetes</taxon>
        <taxon>Sordariomycetidae</taxon>
        <taxon>Sordariales</taxon>
        <taxon>Lasiosphaeriaceae</taxon>
        <taxon>Lasiosphaeria</taxon>
    </lineage>
</organism>
<reference evidence="3" key="1">
    <citation type="journal article" date="2023" name="Mol. Phylogenet. Evol.">
        <title>Genome-scale phylogeny and comparative genomics of the fungal order Sordariales.</title>
        <authorList>
            <person name="Hensen N."/>
            <person name="Bonometti L."/>
            <person name="Westerberg I."/>
            <person name="Brannstrom I.O."/>
            <person name="Guillou S."/>
            <person name="Cros-Aarteil S."/>
            <person name="Calhoun S."/>
            <person name="Haridas S."/>
            <person name="Kuo A."/>
            <person name="Mondo S."/>
            <person name="Pangilinan J."/>
            <person name="Riley R."/>
            <person name="LaButti K."/>
            <person name="Andreopoulos B."/>
            <person name="Lipzen A."/>
            <person name="Chen C."/>
            <person name="Yan M."/>
            <person name="Daum C."/>
            <person name="Ng V."/>
            <person name="Clum A."/>
            <person name="Steindorff A."/>
            <person name="Ohm R.A."/>
            <person name="Martin F."/>
            <person name="Silar P."/>
            <person name="Natvig D.O."/>
            <person name="Lalanne C."/>
            <person name="Gautier V."/>
            <person name="Ament-Velasquez S.L."/>
            <person name="Kruys A."/>
            <person name="Hutchinson M.I."/>
            <person name="Powell A.J."/>
            <person name="Barry K."/>
            <person name="Miller A.N."/>
            <person name="Grigoriev I.V."/>
            <person name="Debuchy R."/>
            <person name="Gladieux P."/>
            <person name="Hiltunen Thoren M."/>
            <person name="Johannesson H."/>
        </authorList>
    </citation>
    <scope>NUCLEOTIDE SEQUENCE</scope>
    <source>
        <strain evidence="3">CBS 958.72</strain>
    </source>
</reference>
<feature type="transmembrane region" description="Helical" evidence="2">
    <location>
        <begin position="158"/>
        <end position="186"/>
    </location>
</feature>
<dbReference type="AlphaFoldDB" id="A0AAE0KI43"/>
<dbReference type="EMBL" id="JAULSN010000003">
    <property type="protein sequence ID" value="KAK3377001.1"/>
    <property type="molecule type" value="Genomic_DNA"/>
</dbReference>
<comment type="caution">
    <text evidence="3">The sequence shown here is derived from an EMBL/GenBank/DDBJ whole genome shotgun (WGS) entry which is preliminary data.</text>
</comment>
<accession>A0AAE0KI43</accession>
<sequence>MGVIRTSDWNASPPHLQSSANVSFMFQAKSLNRSRSHKSIFTEQFQFDPSAAQRGSSELLDDMRSPGSPTPREVRRLASDHDFVLDAQPAPRRLGWWALVATHLSLPAALCAGAIFVVVAIVYTSATSRQLLECPAWAVNCNKADDWTIDHLGTIQGIITLVFSIGMAALAYVALAFCEAAVWPLLSEHLFTIRGLEAYLSTTRGSIIAAPVALMSAKNLATGCVLAAAVAVILIPLAAAPLIGYAYTSTWQSVELESSYVPGGGIRELYAQTDPPTSVMVGVLAEYNSWATDPSSEPLPAYREWYVDRETLSKRGSFSAKALRLQTSVSCSPRQVQQLNRDGVWWNAFKTNMTRTSNKNNSAEVWVRPLPQLTLWADGFEFVSARRTRTTLVFAALNGSIDGGSWTTLVLGNGIGGTSAVACDVDIEAIDGALLTTAGSDHSNTDGLAVLSSADNLELNSAAAETRINEMLLWFTAAPLLAGSSVDGTQPMFFNSTTTNLPVAYTTSGAERNTWTVEGIDTFVRMAVGALAQATSRTRASSSSSTPPTTAILKSTIPTKKLDPSRAMLLILLPGLVAALGAAVAWWAAATHARNQIPVMRLAGPGELLKSAQTGWLRGQAGTDAAKTYLPHELGALEVRYGVDKDGIAGLARSTRPFNGHRRVEFEMVQSIAV</sequence>
<name>A0AAE0KI43_9PEZI</name>
<evidence type="ECO:0000313" key="3">
    <source>
        <dbReference type="EMBL" id="KAK3377001.1"/>
    </source>
</evidence>
<feature type="compositionally biased region" description="Low complexity" evidence="1">
    <location>
        <begin position="536"/>
        <end position="551"/>
    </location>
</feature>
<protein>
    <submittedName>
        <fullName evidence="3">Uncharacterized protein</fullName>
    </submittedName>
</protein>
<evidence type="ECO:0000256" key="2">
    <source>
        <dbReference type="SAM" id="Phobius"/>
    </source>
</evidence>
<feature type="transmembrane region" description="Helical" evidence="2">
    <location>
        <begin position="567"/>
        <end position="589"/>
    </location>
</feature>
<keyword evidence="2" id="KW-1133">Transmembrane helix</keyword>
<keyword evidence="2" id="KW-0472">Membrane</keyword>
<evidence type="ECO:0000256" key="1">
    <source>
        <dbReference type="SAM" id="MobiDB-lite"/>
    </source>
</evidence>